<sequence>MPKQKYQKNELKYDGDDNTTGSTQSQNHASIQSKNQKNGKAKSFYDEMSETGEQSTISPQTPAIDHVTEVTKDIIQQFSDTEAKLKHVLDLYRMNVDSIEEAERNRKRVLELGERCSDMNTEMQNMQTTIATLTKWNNKKDADLKKDEERINTAREALKRDEDELEKWKHKEKKRLELIEANYAKSQKKALDMIIAEQEARFQNRRKELEKKFHEMTENSKKQLSDSDDRRRELEKLIRAQEEQKRIDAESLKALKSKNEDLELVKEASKSKAQKLKAELEAVKSELGLTKNSPELLQEKFNSLAGQVKTISEDCCQALVPQEWESIHQNLKKLDPCFASLPISGSEESRMLRIAHTQRIIAFHLHNIVLQQFSSDSTFNAEKKYSVGLLHSILQGLSRSGYGRRGPTVFRALAVRGLQSIQPGEFVPQALPDSTQKTRTDAFVEAVLPSLSLLIPKSKHQALNAALVDLANSTVSIWKSAQTDEHLELTASLDLDVSLRKNWRSPTFDPEDTAVQESSTSSTDRRVYTLFPSIIARKLAFAQDTPAKLPESFEEPSVEIVEQDIFIHQGIGMAESSALVLKGKDEQEQKEEDDEVARLRKDAEIASKKLEERNKVKSQRTSSMSGFASPSSSWSMVGGNKKSPEE</sequence>
<keyword evidence="1" id="KW-0175">Coiled coil</keyword>
<feature type="compositionally biased region" description="Low complexity" evidence="2">
    <location>
        <begin position="622"/>
        <end position="635"/>
    </location>
</feature>
<accession>A0AAD9T5M6</accession>
<feature type="region of interest" description="Disordered" evidence="2">
    <location>
        <begin position="1"/>
        <end position="59"/>
    </location>
</feature>
<organism evidence="3 4">
    <name type="scientific">Diplocarpon rosae</name>
    <dbReference type="NCBI Taxonomy" id="946125"/>
    <lineage>
        <taxon>Eukaryota</taxon>
        <taxon>Fungi</taxon>
        <taxon>Dikarya</taxon>
        <taxon>Ascomycota</taxon>
        <taxon>Pezizomycotina</taxon>
        <taxon>Leotiomycetes</taxon>
        <taxon>Helotiales</taxon>
        <taxon>Drepanopezizaceae</taxon>
        <taxon>Diplocarpon</taxon>
    </lineage>
</organism>
<reference evidence="3" key="1">
    <citation type="submission" date="2023-06" db="EMBL/GenBank/DDBJ databases">
        <title>Draft genome of Marssonina rosae.</title>
        <authorList>
            <person name="Cheng Q."/>
        </authorList>
    </citation>
    <scope>NUCLEOTIDE SEQUENCE</scope>
    <source>
        <strain evidence="3">R4</strain>
    </source>
</reference>
<feature type="coiled-coil region" evidence="1">
    <location>
        <begin position="137"/>
        <end position="293"/>
    </location>
</feature>
<comment type="caution">
    <text evidence="3">The sequence shown here is derived from an EMBL/GenBank/DDBJ whole genome shotgun (WGS) entry which is preliminary data.</text>
</comment>
<evidence type="ECO:0000313" key="3">
    <source>
        <dbReference type="EMBL" id="KAK2629212.1"/>
    </source>
</evidence>
<dbReference type="AlphaFoldDB" id="A0AAD9T5M6"/>
<dbReference type="Proteomes" id="UP001285354">
    <property type="component" value="Unassembled WGS sequence"/>
</dbReference>
<feature type="compositionally biased region" description="Basic and acidic residues" evidence="2">
    <location>
        <begin position="596"/>
        <end position="615"/>
    </location>
</feature>
<gene>
    <name evidence="3" type="ORF">QTJ16_000032</name>
</gene>
<name>A0AAD9T5M6_9HELO</name>
<evidence type="ECO:0000256" key="1">
    <source>
        <dbReference type="SAM" id="Coils"/>
    </source>
</evidence>
<feature type="region of interest" description="Disordered" evidence="2">
    <location>
        <begin position="583"/>
        <end position="646"/>
    </location>
</feature>
<proteinExistence type="predicted"/>
<protein>
    <submittedName>
        <fullName evidence="3">Uncharacterized protein</fullName>
    </submittedName>
</protein>
<dbReference type="EMBL" id="JAUBYV010000001">
    <property type="protein sequence ID" value="KAK2629212.1"/>
    <property type="molecule type" value="Genomic_DNA"/>
</dbReference>
<evidence type="ECO:0000256" key="2">
    <source>
        <dbReference type="SAM" id="MobiDB-lite"/>
    </source>
</evidence>
<feature type="compositionally biased region" description="Polar residues" evidence="2">
    <location>
        <begin position="18"/>
        <end position="38"/>
    </location>
</feature>
<keyword evidence="4" id="KW-1185">Reference proteome</keyword>
<evidence type="ECO:0000313" key="4">
    <source>
        <dbReference type="Proteomes" id="UP001285354"/>
    </source>
</evidence>